<evidence type="ECO:0000313" key="3">
    <source>
        <dbReference type="Proteomes" id="UP000294894"/>
    </source>
</evidence>
<feature type="signal peptide" evidence="1">
    <location>
        <begin position="1"/>
        <end position="20"/>
    </location>
</feature>
<reference evidence="2 3" key="1">
    <citation type="submission" date="2019-03" db="EMBL/GenBank/DDBJ databases">
        <title>Three New Species of Nocardioides, Nocardioides euryhalodurans sp. nov., Nocardioides seonyuensis sp. nov. and Nocardioides eburneoflavus sp. nov., Iolated from Soil.</title>
        <authorList>
            <person name="Roh S.G."/>
            <person name="Lee C."/>
            <person name="Kim M.-K."/>
            <person name="Kim S.B."/>
        </authorList>
    </citation>
    <scope>NUCLEOTIDE SEQUENCE [LARGE SCALE GENOMIC DNA]</scope>
    <source>
        <strain evidence="2 3">MMS17-SY117</strain>
    </source>
</reference>
<sequence length="185" mass="18686">MRAAAVPLPGALLALGLLLAGCGESGSGADDAAVTLPEEPTSCVAAESGEQSGEMFDSTLITTEPGEHPDGRIPLVYCLAHAPAGARATATFTVGGSVTTVDPATASWVVEGPSRHVVELEAVAEGDGRGEVRAVVELVSADGEPLGTAGGAVYAWRDGDRTLAENYRYPRCGDDFCGAEESPGG</sequence>
<dbReference type="AlphaFoldDB" id="A0A4P7GQ77"/>
<evidence type="ECO:0000313" key="2">
    <source>
        <dbReference type="EMBL" id="QBR94174.1"/>
    </source>
</evidence>
<accession>A0A4P7GQ77</accession>
<keyword evidence="1" id="KW-0732">Signal</keyword>
<dbReference type="PROSITE" id="PS51257">
    <property type="entry name" value="PROKAR_LIPOPROTEIN"/>
    <property type="match status" value="1"/>
</dbReference>
<dbReference type="EMBL" id="CP038267">
    <property type="protein sequence ID" value="QBR94174.1"/>
    <property type="molecule type" value="Genomic_DNA"/>
</dbReference>
<protein>
    <submittedName>
        <fullName evidence="2">Uncharacterized protein</fullName>
    </submittedName>
</protein>
<gene>
    <name evidence="2" type="ORF">EXE57_19190</name>
</gene>
<keyword evidence="3" id="KW-1185">Reference proteome</keyword>
<dbReference type="RefSeq" id="WP_135080322.1">
    <property type="nucleotide sequence ID" value="NZ_CP038267.1"/>
</dbReference>
<dbReference type="KEGG" id="noy:EXE57_19190"/>
<name>A0A4P7GQ77_9ACTN</name>
<proteinExistence type="predicted"/>
<feature type="chain" id="PRO_5038469594" evidence="1">
    <location>
        <begin position="21"/>
        <end position="185"/>
    </location>
</feature>
<dbReference type="Proteomes" id="UP000294894">
    <property type="component" value="Chromosome"/>
</dbReference>
<evidence type="ECO:0000256" key="1">
    <source>
        <dbReference type="SAM" id="SignalP"/>
    </source>
</evidence>
<organism evidence="2 3">
    <name type="scientific">Nocardioides euryhalodurans</name>
    <dbReference type="NCBI Taxonomy" id="2518370"/>
    <lineage>
        <taxon>Bacteria</taxon>
        <taxon>Bacillati</taxon>
        <taxon>Actinomycetota</taxon>
        <taxon>Actinomycetes</taxon>
        <taxon>Propionibacteriales</taxon>
        <taxon>Nocardioidaceae</taxon>
        <taxon>Nocardioides</taxon>
    </lineage>
</organism>